<sequence precursor="true">MYQRLKGTLLLGLVFAALPAGTARAQWGMPGGMMGWEWMGFGVGTAQGDIARGEGMFLMGAGIYNQLTAEAEALNTETVMRWNEYVHEAQANANRLRAERRAGERERTKAAIDARLARLRDNPEPRDINQGDALNASLDIINDPRVYVKALQAAKMAVPSQVVRNIPFRYAAAAITYSLHDLVGGHLPEALRAPQFAAEREAIAALEKTLFESDADEVKPDPAVLDKLLAAIYSAEEKVAAAYQRGTRPRFDADRFLKAAHGLVVMLKSPQYDVILAGLDKRESVPLGELLNFMKAFNLRFGVANTAGERTSLNTLHPMLVTLREEIRPALAAAGPAPSTDQAMERFFSSLSYDDLQKKAPRPK</sequence>
<dbReference type="OrthoDB" id="255043at2"/>
<accession>A0A5B9W971</accession>
<feature type="signal peptide" evidence="2">
    <location>
        <begin position="1"/>
        <end position="25"/>
    </location>
</feature>
<evidence type="ECO:0000256" key="2">
    <source>
        <dbReference type="SAM" id="SignalP"/>
    </source>
</evidence>
<name>A0A5B9W971_9BACT</name>
<dbReference type="KEGG" id="agv:OJF2_57130"/>
<evidence type="ECO:0000256" key="1">
    <source>
        <dbReference type="SAM" id="Coils"/>
    </source>
</evidence>
<feature type="coiled-coil region" evidence="1">
    <location>
        <begin position="79"/>
        <end position="106"/>
    </location>
</feature>
<reference evidence="3 4" key="1">
    <citation type="submission" date="2019-08" db="EMBL/GenBank/DDBJ databases">
        <title>Deep-cultivation of Planctomycetes and their phenomic and genomic characterization uncovers novel biology.</title>
        <authorList>
            <person name="Wiegand S."/>
            <person name="Jogler M."/>
            <person name="Boedeker C."/>
            <person name="Pinto D."/>
            <person name="Vollmers J."/>
            <person name="Rivas-Marin E."/>
            <person name="Kohn T."/>
            <person name="Peeters S.H."/>
            <person name="Heuer A."/>
            <person name="Rast P."/>
            <person name="Oberbeckmann S."/>
            <person name="Bunk B."/>
            <person name="Jeske O."/>
            <person name="Meyerdierks A."/>
            <person name="Storesund J.E."/>
            <person name="Kallscheuer N."/>
            <person name="Luecker S."/>
            <person name="Lage O.M."/>
            <person name="Pohl T."/>
            <person name="Merkel B.J."/>
            <person name="Hornburger P."/>
            <person name="Mueller R.-W."/>
            <person name="Bruemmer F."/>
            <person name="Labrenz M."/>
            <person name="Spormann A.M."/>
            <person name="Op den Camp H."/>
            <person name="Overmann J."/>
            <person name="Amann R."/>
            <person name="Jetten M.S.M."/>
            <person name="Mascher T."/>
            <person name="Medema M.H."/>
            <person name="Devos D.P."/>
            <person name="Kaster A.-K."/>
            <person name="Ovreas L."/>
            <person name="Rohde M."/>
            <person name="Galperin M.Y."/>
            <person name="Jogler C."/>
        </authorList>
    </citation>
    <scope>NUCLEOTIDE SEQUENCE [LARGE SCALE GENOMIC DNA]</scope>
    <source>
        <strain evidence="3 4">OJF2</strain>
    </source>
</reference>
<dbReference type="EMBL" id="CP042997">
    <property type="protein sequence ID" value="QEH37126.1"/>
    <property type="molecule type" value="Genomic_DNA"/>
</dbReference>
<keyword evidence="2" id="KW-0732">Signal</keyword>
<keyword evidence="4" id="KW-1185">Reference proteome</keyword>
<feature type="chain" id="PRO_5022747906" evidence="2">
    <location>
        <begin position="26"/>
        <end position="364"/>
    </location>
</feature>
<dbReference type="AlphaFoldDB" id="A0A5B9W971"/>
<evidence type="ECO:0000313" key="3">
    <source>
        <dbReference type="EMBL" id="QEH37126.1"/>
    </source>
</evidence>
<proteinExistence type="predicted"/>
<organism evidence="3 4">
    <name type="scientific">Aquisphaera giovannonii</name>
    <dbReference type="NCBI Taxonomy" id="406548"/>
    <lineage>
        <taxon>Bacteria</taxon>
        <taxon>Pseudomonadati</taxon>
        <taxon>Planctomycetota</taxon>
        <taxon>Planctomycetia</taxon>
        <taxon>Isosphaerales</taxon>
        <taxon>Isosphaeraceae</taxon>
        <taxon>Aquisphaera</taxon>
    </lineage>
</organism>
<gene>
    <name evidence="3" type="ORF">OJF2_57130</name>
</gene>
<keyword evidence="1" id="KW-0175">Coiled coil</keyword>
<evidence type="ECO:0000313" key="4">
    <source>
        <dbReference type="Proteomes" id="UP000324233"/>
    </source>
</evidence>
<dbReference type="RefSeq" id="WP_148596728.1">
    <property type="nucleotide sequence ID" value="NZ_CP042997.1"/>
</dbReference>
<dbReference type="Proteomes" id="UP000324233">
    <property type="component" value="Chromosome"/>
</dbReference>
<protein>
    <submittedName>
        <fullName evidence="3">Uncharacterized protein</fullName>
    </submittedName>
</protein>